<dbReference type="SUPFAM" id="SSF53098">
    <property type="entry name" value="Ribonuclease H-like"/>
    <property type="match status" value="1"/>
</dbReference>
<dbReference type="PROSITE" id="PS50994">
    <property type="entry name" value="INTEGRASE"/>
    <property type="match status" value="1"/>
</dbReference>
<sequence length="360" mass="41841">MLQPKIPQWKWEQISMDFITKLPRTSSGYDSIWVIVDRLKKSAHFLPIREDFKMEKLAKLYITEIITRHGVPMSIISDRDSRFTSRFWQSMQKALGTRLDLSTAYHPQTDGQTERTIQTLEDMLRCCVVDFGGSWVNHLPLIEFSYNNSYHTSIKCAPFEALYGRKCRSPVCWAEIGESQITGPEIIQETTDKIAQIKDRIKAARDRQKSYADNRRKPLEFAIGDKVMLKVSPWKGVVRFGKKGKLAPRYVGPFEILDRIGPVAYKLQLPQELGGVHDTFHVSNLKKCLSDKTLIIPLDEVQLDDKLHFIEEPIEIMDQDVKTLKRSRIPIIKVRWNSKRGPEFTWEREDHMKKSILSYS</sequence>
<organism evidence="3 4">
    <name type="scientific">Mikania micrantha</name>
    <name type="common">bitter vine</name>
    <dbReference type="NCBI Taxonomy" id="192012"/>
    <lineage>
        <taxon>Eukaryota</taxon>
        <taxon>Viridiplantae</taxon>
        <taxon>Streptophyta</taxon>
        <taxon>Embryophyta</taxon>
        <taxon>Tracheophyta</taxon>
        <taxon>Spermatophyta</taxon>
        <taxon>Magnoliopsida</taxon>
        <taxon>eudicotyledons</taxon>
        <taxon>Gunneridae</taxon>
        <taxon>Pentapetalae</taxon>
        <taxon>asterids</taxon>
        <taxon>campanulids</taxon>
        <taxon>Asterales</taxon>
        <taxon>Asteraceae</taxon>
        <taxon>Asteroideae</taxon>
        <taxon>Heliantheae alliance</taxon>
        <taxon>Eupatorieae</taxon>
        <taxon>Mikania</taxon>
    </lineage>
</organism>
<dbReference type="PANTHER" id="PTHR45835">
    <property type="entry name" value="YALI0A06105P"/>
    <property type="match status" value="1"/>
</dbReference>
<feature type="coiled-coil region" evidence="1">
    <location>
        <begin position="187"/>
        <end position="214"/>
    </location>
</feature>
<proteinExistence type="predicted"/>
<accession>A0A5N6PAD6</accession>
<keyword evidence="4" id="KW-1185">Reference proteome</keyword>
<protein>
    <recommendedName>
        <fullName evidence="2">Integrase catalytic domain-containing protein</fullName>
    </recommendedName>
</protein>
<dbReference type="InterPro" id="IPR056924">
    <property type="entry name" value="SH3_Tf2-1"/>
</dbReference>
<dbReference type="Pfam" id="PF24626">
    <property type="entry name" value="SH3_Tf2-1"/>
    <property type="match status" value="1"/>
</dbReference>
<dbReference type="AlphaFoldDB" id="A0A5N6PAD6"/>
<dbReference type="EMBL" id="SZYD01000005">
    <property type="protein sequence ID" value="KAD6119080.1"/>
    <property type="molecule type" value="Genomic_DNA"/>
</dbReference>
<dbReference type="OrthoDB" id="4369127at2759"/>
<dbReference type="InterPro" id="IPR036397">
    <property type="entry name" value="RNaseH_sf"/>
</dbReference>
<dbReference type="InterPro" id="IPR001584">
    <property type="entry name" value="Integrase_cat-core"/>
</dbReference>
<evidence type="ECO:0000313" key="4">
    <source>
        <dbReference type="Proteomes" id="UP000326396"/>
    </source>
</evidence>
<dbReference type="PANTHER" id="PTHR45835:SF101">
    <property type="entry name" value="NUCLEOTIDYLTRANSFERASE, RIBONUCLEASE H"/>
    <property type="match status" value="1"/>
</dbReference>
<comment type="caution">
    <text evidence="3">The sequence shown here is derived from an EMBL/GenBank/DDBJ whole genome shotgun (WGS) entry which is preliminary data.</text>
</comment>
<dbReference type="GO" id="GO:0015074">
    <property type="term" value="P:DNA integration"/>
    <property type="evidence" value="ECO:0007669"/>
    <property type="project" value="InterPro"/>
</dbReference>
<evidence type="ECO:0000313" key="3">
    <source>
        <dbReference type="EMBL" id="KAD6119080.1"/>
    </source>
</evidence>
<dbReference type="InterPro" id="IPR012337">
    <property type="entry name" value="RNaseH-like_sf"/>
</dbReference>
<dbReference type="FunFam" id="3.30.420.10:FF:000032">
    <property type="entry name" value="Retrovirus-related Pol polyprotein from transposon 297-like Protein"/>
    <property type="match status" value="1"/>
</dbReference>
<dbReference type="Gene3D" id="3.30.420.10">
    <property type="entry name" value="Ribonuclease H-like superfamily/Ribonuclease H"/>
    <property type="match status" value="1"/>
</dbReference>
<name>A0A5N6PAD6_9ASTR</name>
<feature type="domain" description="Integrase catalytic" evidence="2">
    <location>
        <begin position="3"/>
        <end position="166"/>
    </location>
</feature>
<keyword evidence="1" id="KW-0175">Coiled coil</keyword>
<dbReference type="GO" id="GO:0003676">
    <property type="term" value="F:nucleic acid binding"/>
    <property type="evidence" value="ECO:0007669"/>
    <property type="project" value="InterPro"/>
</dbReference>
<evidence type="ECO:0000259" key="2">
    <source>
        <dbReference type="PROSITE" id="PS50994"/>
    </source>
</evidence>
<evidence type="ECO:0000256" key="1">
    <source>
        <dbReference type="SAM" id="Coils"/>
    </source>
</evidence>
<gene>
    <name evidence="3" type="ORF">E3N88_10351</name>
</gene>
<reference evidence="3 4" key="1">
    <citation type="submission" date="2019-05" db="EMBL/GenBank/DDBJ databases">
        <title>Mikania micrantha, genome provides insights into the molecular mechanism of rapid growth.</title>
        <authorList>
            <person name="Liu B."/>
        </authorList>
    </citation>
    <scope>NUCLEOTIDE SEQUENCE [LARGE SCALE GENOMIC DNA]</scope>
    <source>
        <strain evidence="3">NLD-2019</strain>
        <tissue evidence="3">Leaf</tissue>
    </source>
</reference>
<dbReference type="Proteomes" id="UP000326396">
    <property type="component" value="Linkage Group LG13"/>
</dbReference>